<evidence type="ECO:0000256" key="8">
    <source>
        <dbReference type="ARBA" id="ARBA00022824"/>
    </source>
</evidence>
<dbReference type="AlphaFoldDB" id="A0A0D2MU31"/>
<evidence type="ECO:0000256" key="9">
    <source>
        <dbReference type="ARBA" id="ARBA00024804"/>
    </source>
</evidence>
<evidence type="ECO:0000256" key="5">
    <source>
        <dbReference type="ARBA" id="ARBA00017468"/>
    </source>
</evidence>
<evidence type="ECO:0000259" key="13">
    <source>
        <dbReference type="Pfam" id="PF04101"/>
    </source>
</evidence>
<keyword evidence="6 12" id="KW-0328">Glycosyltransferase</keyword>
<dbReference type="EMBL" id="KN817524">
    <property type="protein sequence ID" value="KJA27513.1"/>
    <property type="molecule type" value="Genomic_DNA"/>
</dbReference>
<feature type="domain" description="Glycosyl transferase family 28 C-terminal" evidence="13">
    <location>
        <begin position="4"/>
        <end position="151"/>
    </location>
</feature>
<comment type="function">
    <text evidence="9 12">Involved in protein N-glycosylation. Essential for the second step of the dolichol-linked oligosaccharide pathway.</text>
</comment>
<evidence type="ECO:0000256" key="6">
    <source>
        <dbReference type="ARBA" id="ARBA00022676"/>
    </source>
</evidence>
<dbReference type="GO" id="GO:0004577">
    <property type="term" value="F:N-acetylglucosaminyldiphosphodolichol N-acetylglucosaminyltransferase activity"/>
    <property type="evidence" value="ECO:0007669"/>
    <property type="project" value="UniProtKB-EC"/>
</dbReference>
<dbReference type="STRING" id="945553.A0A0D2MU31"/>
<evidence type="ECO:0000256" key="4">
    <source>
        <dbReference type="ARBA" id="ARBA00012614"/>
    </source>
</evidence>
<dbReference type="Proteomes" id="UP000054270">
    <property type="component" value="Unassembled WGS sequence"/>
</dbReference>
<dbReference type="InterPro" id="IPR039042">
    <property type="entry name" value="Alg13-like"/>
</dbReference>
<comment type="subcellular location">
    <subcellularLocation>
        <location evidence="1 12">Endoplasmic reticulum</location>
    </subcellularLocation>
</comment>
<proteinExistence type="inferred from homology"/>
<evidence type="ECO:0000256" key="10">
    <source>
        <dbReference type="ARBA" id="ARBA00032061"/>
    </source>
</evidence>
<dbReference type="GO" id="GO:0006488">
    <property type="term" value="P:dolichol-linked oligosaccharide biosynthetic process"/>
    <property type="evidence" value="ECO:0007669"/>
    <property type="project" value="InterPro"/>
</dbReference>
<evidence type="ECO:0000256" key="1">
    <source>
        <dbReference type="ARBA" id="ARBA00004240"/>
    </source>
</evidence>
<dbReference type="GO" id="GO:0005783">
    <property type="term" value="C:endoplasmic reticulum"/>
    <property type="evidence" value="ECO:0007669"/>
    <property type="project" value="UniProtKB-SubCell"/>
</dbReference>
<dbReference type="Pfam" id="PF04101">
    <property type="entry name" value="Glyco_tran_28_C"/>
    <property type="match status" value="1"/>
</dbReference>
<comment type="catalytic activity">
    <reaction evidence="11">
        <text>an N-acetyl-alpha-D-glucosaminyl-diphospho-di-trans,poly-cis-dolichol + UDP-N-acetyl-alpha-D-glucosamine = an N,N'-diacetylchitobiosyl-diphospho-di-trans,poly-cis-dolichol + UDP + H(+)</text>
        <dbReference type="Rhea" id="RHEA:23380"/>
        <dbReference type="Rhea" id="RHEA-COMP:19507"/>
        <dbReference type="Rhea" id="RHEA-COMP:19510"/>
        <dbReference type="ChEBI" id="CHEBI:15378"/>
        <dbReference type="ChEBI" id="CHEBI:57269"/>
        <dbReference type="ChEBI" id="CHEBI:57705"/>
        <dbReference type="ChEBI" id="CHEBI:58223"/>
        <dbReference type="ChEBI" id="CHEBI:58427"/>
        <dbReference type="EC" id="2.4.1.141"/>
    </reaction>
</comment>
<organism evidence="14 15">
    <name type="scientific">Hypholoma sublateritium (strain FD-334 SS-4)</name>
    <dbReference type="NCBI Taxonomy" id="945553"/>
    <lineage>
        <taxon>Eukaryota</taxon>
        <taxon>Fungi</taxon>
        <taxon>Dikarya</taxon>
        <taxon>Basidiomycota</taxon>
        <taxon>Agaricomycotina</taxon>
        <taxon>Agaricomycetes</taxon>
        <taxon>Agaricomycetidae</taxon>
        <taxon>Agaricales</taxon>
        <taxon>Agaricineae</taxon>
        <taxon>Strophariaceae</taxon>
        <taxon>Hypholoma</taxon>
    </lineage>
</organism>
<reference evidence="15" key="1">
    <citation type="submission" date="2014-04" db="EMBL/GenBank/DDBJ databases">
        <title>Evolutionary Origins and Diversification of the Mycorrhizal Mutualists.</title>
        <authorList>
            <consortium name="DOE Joint Genome Institute"/>
            <consortium name="Mycorrhizal Genomics Consortium"/>
            <person name="Kohler A."/>
            <person name="Kuo A."/>
            <person name="Nagy L.G."/>
            <person name="Floudas D."/>
            <person name="Copeland A."/>
            <person name="Barry K.W."/>
            <person name="Cichocki N."/>
            <person name="Veneault-Fourrey C."/>
            <person name="LaButti K."/>
            <person name="Lindquist E.A."/>
            <person name="Lipzen A."/>
            <person name="Lundell T."/>
            <person name="Morin E."/>
            <person name="Murat C."/>
            <person name="Riley R."/>
            <person name="Ohm R."/>
            <person name="Sun H."/>
            <person name="Tunlid A."/>
            <person name="Henrissat B."/>
            <person name="Grigoriev I.V."/>
            <person name="Hibbett D.S."/>
            <person name="Martin F."/>
        </authorList>
    </citation>
    <scope>NUCLEOTIDE SEQUENCE [LARGE SCALE GENOMIC DNA]</scope>
    <source>
        <strain evidence="15">FD-334 SS-4</strain>
    </source>
</reference>
<keyword evidence="8 12" id="KW-0256">Endoplasmic reticulum</keyword>
<dbReference type="Gene3D" id="3.40.50.2000">
    <property type="entry name" value="Glycogen Phosphorylase B"/>
    <property type="match status" value="1"/>
</dbReference>
<sequence>MHAFLSVGSTRFDTLVSSAFQERFLSRLQRKGFHSLVVQCGNSAFDLADTVEDGEKLKLTKCGIEIEYWKFKPSLEEEYRKADLVISHAGSGTILDVLRRGKAMIVIPNPTLLDNHQEELASTLQSMGYLISTTVEDLPVVLDALDMTSIKTFPSFEGARFAKIVDEALGFI</sequence>
<accession>A0A0D2MU31</accession>
<evidence type="ECO:0000313" key="14">
    <source>
        <dbReference type="EMBL" id="KJA27513.1"/>
    </source>
</evidence>
<keyword evidence="7 12" id="KW-0808">Transferase</keyword>
<keyword evidence="15" id="KW-1185">Reference proteome</keyword>
<dbReference type="EC" id="2.4.1.141" evidence="4 12"/>
<evidence type="ECO:0000313" key="15">
    <source>
        <dbReference type="Proteomes" id="UP000054270"/>
    </source>
</evidence>
<evidence type="ECO:0000256" key="12">
    <source>
        <dbReference type="RuleBase" id="RU362128"/>
    </source>
</evidence>
<dbReference type="OrthoDB" id="20273at2759"/>
<dbReference type="InterPro" id="IPR007235">
    <property type="entry name" value="Glyco_trans_28_C"/>
</dbReference>
<evidence type="ECO:0000256" key="7">
    <source>
        <dbReference type="ARBA" id="ARBA00022679"/>
    </source>
</evidence>
<evidence type="ECO:0000256" key="2">
    <source>
        <dbReference type="ARBA" id="ARBA00006962"/>
    </source>
</evidence>
<dbReference type="PANTHER" id="PTHR12867:SF6">
    <property type="entry name" value="N-ACETYLGLUCOSAMINYLDIPHOSPHODOLICHOL N-ACETYLGLUCOSAMINYLTRANSFERASE"/>
    <property type="match status" value="1"/>
</dbReference>
<evidence type="ECO:0000256" key="11">
    <source>
        <dbReference type="ARBA" id="ARBA00048184"/>
    </source>
</evidence>
<dbReference type="PANTHER" id="PTHR12867">
    <property type="entry name" value="GLYCOSYL TRANSFERASE-RELATED"/>
    <property type="match status" value="1"/>
</dbReference>
<gene>
    <name evidence="12" type="primary">ALG13</name>
    <name evidence="14" type="ORF">HYPSUDRAFT_35424</name>
</gene>
<comment type="subunit">
    <text evidence="3 12">Heterodimer with ALG14 to form a functional enzyme.</text>
</comment>
<protein>
    <recommendedName>
        <fullName evidence="5 12">UDP-N-acetylglucosamine transferase subunit ALG13</fullName>
        <ecNumber evidence="4 12">2.4.1.141</ecNumber>
    </recommendedName>
    <alternativeName>
        <fullName evidence="10 12">Asparagine-linked glycosylation protein 13</fullName>
    </alternativeName>
</protein>
<name>A0A0D2MU31_HYPSF</name>
<evidence type="ECO:0000256" key="3">
    <source>
        <dbReference type="ARBA" id="ARBA00011198"/>
    </source>
</evidence>
<dbReference type="SUPFAM" id="SSF53756">
    <property type="entry name" value="UDP-Glycosyltransferase/glycogen phosphorylase"/>
    <property type="match status" value="1"/>
</dbReference>
<comment type="similarity">
    <text evidence="2 12">Belongs to the glycosyltransferase 28 family.</text>
</comment>
<dbReference type="OMA" id="QYKFRPN"/>